<organism evidence="1 2">
    <name type="scientific">Tumebacillus amylolyticus</name>
    <dbReference type="NCBI Taxonomy" id="2801339"/>
    <lineage>
        <taxon>Bacteria</taxon>
        <taxon>Bacillati</taxon>
        <taxon>Bacillota</taxon>
        <taxon>Bacilli</taxon>
        <taxon>Bacillales</taxon>
        <taxon>Alicyclobacillaceae</taxon>
        <taxon>Tumebacillus</taxon>
    </lineage>
</organism>
<dbReference type="Proteomes" id="UP000602284">
    <property type="component" value="Unassembled WGS sequence"/>
</dbReference>
<accession>A0ABS1J4B4</accession>
<protein>
    <submittedName>
        <fullName evidence="1">Uncharacterized protein</fullName>
    </submittedName>
</protein>
<proteinExistence type="predicted"/>
<name>A0ABS1J4B4_9BACL</name>
<evidence type="ECO:0000313" key="2">
    <source>
        <dbReference type="Proteomes" id="UP000602284"/>
    </source>
</evidence>
<dbReference type="RefSeq" id="WP_201630250.1">
    <property type="nucleotide sequence ID" value="NZ_JAEQNB010000001.1"/>
</dbReference>
<dbReference type="EMBL" id="JAEQNB010000001">
    <property type="protein sequence ID" value="MBL0385122.1"/>
    <property type="molecule type" value="Genomic_DNA"/>
</dbReference>
<comment type="caution">
    <text evidence="1">The sequence shown here is derived from an EMBL/GenBank/DDBJ whole genome shotgun (WGS) entry which is preliminary data.</text>
</comment>
<evidence type="ECO:0000313" key="1">
    <source>
        <dbReference type="EMBL" id="MBL0385122.1"/>
    </source>
</evidence>
<gene>
    <name evidence="1" type="ORF">JJB07_00560</name>
</gene>
<keyword evidence="2" id="KW-1185">Reference proteome</keyword>
<sequence length="85" mass="9762">MIEDMIDAIKNRWKTYKKYSALSNRDIAQKIIDLLESELDDSTIRDTLADVLFELSKKDGDEETANEIKNMLKSDIDNTSSRFGS</sequence>
<reference evidence="1 2" key="1">
    <citation type="submission" date="2021-01" db="EMBL/GenBank/DDBJ databases">
        <title>Tumebacillus sp. strain ITR2 16S ribosomal RNA gene Genome sequencing and assembly.</title>
        <authorList>
            <person name="Kang M."/>
        </authorList>
    </citation>
    <scope>NUCLEOTIDE SEQUENCE [LARGE SCALE GENOMIC DNA]</scope>
    <source>
        <strain evidence="1 2">ITR2</strain>
    </source>
</reference>